<proteinExistence type="predicted"/>
<evidence type="ECO:0000313" key="1">
    <source>
        <dbReference type="EMBL" id="GBG33767.1"/>
    </source>
</evidence>
<accession>A0A2R5GSA9</accession>
<protein>
    <submittedName>
        <fullName evidence="1">Uncharacterized protein</fullName>
    </submittedName>
</protein>
<dbReference type="EMBL" id="BEYU01000169">
    <property type="protein sequence ID" value="GBG33767.1"/>
    <property type="molecule type" value="Genomic_DNA"/>
</dbReference>
<dbReference type="InParanoid" id="A0A2R5GSA9"/>
<name>A0A2R5GSA9_9STRA</name>
<dbReference type="Proteomes" id="UP000241890">
    <property type="component" value="Unassembled WGS sequence"/>
</dbReference>
<comment type="caution">
    <text evidence="1">The sequence shown here is derived from an EMBL/GenBank/DDBJ whole genome shotgun (WGS) entry which is preliminary data.</text>
</comment>
<sequence>MGMRRSRAEEAGFEVSKVGRVHEAKTPEAAQRWTDGYLTVSEERRKLKLYAAPDDDSGAEVAVRGRVLDELFVNDTNNIEEDIEFENYLDRSKTNGTRELAHCPNPFEIALQVGIMRGVKKIRRAQGMLMAVEAGEISLADAERMVRIIERDGARRGANFAPGSKDAWLAALTGIMPGVEQGVSSPDKLVSMQLAQKLIGYGRCAHDLISSAVAKTMQTVFGILIRRELDWGTRIPRRLVAPASALLRAFFAQLEDVDAARRLFNECNDFPNCRADNHPIPATLLSPERSLAVDLIARRGPREGASGEAEAVGVFTVPPLPASPGLSRGWGSEP</sequence>
<keyword evidence="2" id="KW-1185">Reference proteome</keyword>
<organism evidence="1 2">
    <name type="scientific">Hondaea fermentalgiana</name>
    <dbReference type="NCBI Taxonomy" id="2315210"/>
    <lineage>
        <taxon>Eukaryota</taxon>
        <taxon>Sar</taxon>
        <taxon>Stramenopiles</taxon>
        <taxon>Bigyra</taxon>
        <taxon>Labyrinthulomycetes</taxon>
        <taxon>Thraustochytrida</taxon>
        <taxon>Thraustochytriidae</taxon>
        <taxon>Hondaea</taxon>
    </lineage>
</organism>
<evidence type="ECO:0000313" key="2">
    <source>
        <dbReference type="Proteomes" id="UP000241890"/>
    </source>
</evidence>
<reference evidence="1 2" key="1">
    <citation type="submission" date="2017-12" db="EMBL/GenBank/DDBJ databases">
        <title>Sequencing, de novo assembly and annotation of complete genome of a new Thraustochytrid species, strain FCC1311.</title>
        <authorList>
            <person name="Sedici K."/>
            <person name="Godart F."/>
            <person name="Aiese Cigliano R."/>
            <person name="Sanseverino W."/>
            <person name="Barakat M."/>
            <person name="Ortet P."/>
            <person name="Marechal E."/>
            <person name="Cagnac O."/>
            <person name="Amato A."/>
        </authorList>
    </citation>
    <scope>NUCLEOTIDE SEQUENCE [LARGE SCALE GENOMIC DNA]</scope>
</reference>
<gene>
    <name evidence="1" type="ORF">FCC1311_099902</name>
</gene>
<dbReference type="AlphaFoldDB" id="A0A2R5GSA9"/>